<comment type="caution">
    <text evidence="2">The sequence shown here is derived from an EMBL/GenBank/DDBJ whole genome shotgun (WGS) entry which is preliminary data.</text>
</comment>
<gene>
    <name evidence="2" type="ORF">HNQ72_005623</name>
</gene>
<dbReference type="AlphaFoldDB" id="A0A7X0D2M9"/>
<evidence type="ECO:0000313" key="3">
    <source>
        <dbReference type="Proteomes" id="UP000547879"/>
    </source>
</evidence>
<accession>A0A7X0D2M9</accession>
<dbReference type="Proteomes" id="UP000547879">
    <property type="component" value="Unassembled WGS sequence"/>
</dbReference>
<evidence type="ECO:0000256" key="1">
    <source>
        <dbReference type="SAM" id="MobiDB-lite"/>
    </source>
</evidence>
<reference evidence="2 3" key="1">
    <citation type="submission" date="2020-08" db="EMBL/GenBank/DDBJ databases">
        <title>Genomic Encyclopedia of Type Strains, Phase IV (KMG-IV): sequencing the most valuable type-strain genomes for metagenomic binning, comparative biology and taxonomic classification.</title>
        <authorList>
            <person name="Goeker M."/>
        </authorList>
    </citation>
    <scope>NUCLEOTIDE SEQUENCE [LARGE SCALE GENOMIC DNA]</scope>
    <source>
        <strain evidence="2 3">DSM 100734</strain>
    </source>
</reference>
<dbReference type="EMBL" id="JACHEG010000011">
    <property type="protein sequence ID" value="MBB6165775.1"/>
    <property type="molecule type" value="Genomic_DNA"/>
</dbReference>
<sequence length="161" mass="17688">MRIVSDELWERVKERQLTTLDNFSRTTTHRLSGADPPRYLLNGMLECAPYAIIARDRYGCTNHKKHMPIDGLNGACCSNQKTIPCKNLEDWGLSCLPAAFFGKGLFSDVAGQARQNLAASVRNDPTSASAFPKMEGCRTGTASNHPADQRSHDRGPGSRHG</sequence>
<keyword evidence="3" id="KW-1185">Reference proteome</keyword>
<feature type="compositionally biased region" description="Basic and acidic residues" evidence="1">
    <location>
        <begin position="147"/>
        <end position="161"/>
    </location>
</feature>
<evidence type="ECO:0000313" key="2">
    <source>
        <dbReference type="EMBL" id="MBB6165775.1"/>
    </source>
</evidence>
<dbReference type="RefSeq" id="WP_183997308.1">
    <property type="nucleotide sequence ID" value="NZ_BMHW01000013.1"/>
</dbReference>
<proteinExistence type="predicted"/>
<protein>
    <submittedName>
        <fullName evidence="2">Uncharacterized protein</fullName>
    </submittedName>
</protein>
<feature type="region of interest" description="Disordered" evidence="1">
    <location>
        <begin position="121"/>
        <end position="161"/>
    </location>
</feature>
<organism evidence="2 3">
    <name type="scientific">Rhizobium wenxiniae</name>
    <dbReference type="NCBI Taxonomy" id="1737357"/>
    <lineage>
        <taxon>Bacteria</taxon>
        <taxon>Pseudomonadati</taxon>
        <taxon>Pseudomonadota</taxon>
        <taxon>Alphaproteobacteria</taxon>
        <taxon>Hyphomicrobiales</taxon>
        <taxon>Rhizobiaceae</taxon>
        <taxon>Rhizobium/Agrobacterium group</taxon>
        <taxon>Rhizobium</taxon>
    </lineage>
</organism>
<name>A0A7X0D2M9_9HYPH</name>